<sequence length="94" mass="10979">MSQDPVATNQSIGGEKRFLRYHDNNKDRAENGKANADEEERTGINRFSTMKLDEMLDGTKLMNGFKKWKDFGYNTYNLPKHVQASKYDNLRKLF</sequence>
<name>V9F690_PHYNI</name>
<evidence type="ECO:0000256" key="4">
    <source>
        <dbReference type="ARBA" id="ARBA00022729"/>
    </source>
</evidence>
<dbReference type="InterPro" id="IPR031825">
    <property type="entry name" value="RXLR"/>
</dbReference>
<evidence type="ECO:0000256" key="2">
    <source>
        <dbReference type="ARBA" id="ARBA00010400"/>
    </source>
</evidence>
<gene>
    <name evidence="7" type="ORF">F443_09019</name>
</gene>
<evidence type="ECO:0000256" key="3">
    <source>
        <dbReference type="ARBA" id="ARBA00022525"/>
    </source>
</evidence>
<evidence type="ECO:0000313" key="8">
    <source>
        <dbReference type="Proteomes" id="UP000018721"/>
    </source>
</evidence>
<keyword evidence="4" id="KW-0732">Signal</keyword>
<accession>V9F690</accession>
<comment type="similarity">
    <text evidence="2 5">Belongs to the RxLR effector family.</text>
</comment>
<comment type="subcellular location">
    <subcellularLocation>
        <location evidence="1 5">Secreted</location>
    </subcellularLocation>
</comment>
<dbReference type="GO" id="GO:0005576">
    <property type="term" value="C:extracellular region"/>
    <property type="evidence" value="ECO:0007669"/>
    <property type="project" value="UniProtKB-SubCell"/>
</dbReference>
<dbReference type="EMBL" id="ANIZ01001540">
    <property type="protein sequence ID" value="ETI46601.1"/>
    <property type="molecule type" value="Genomic_DNA"/>
</dbReference>
<feature type="compositionally biased region" description="Polar residues" evidence="6">
    <location>
        <begin position="1"/>
        <end position="12"/>
    </location>
</feature>
<evidence type="ECO:0000256" key="6">
    <source>
        <dbReference type="SAM" id="MobiDB-lite"/>
    </source>
</evidence>
<dbReference type="Proteomes" id="UP000018721">
    <property type="component" value="Unassembled WGS sequence"/>
</dbReference>
<evidence type="ECO:0000256" key="5">
    <source>
        <dbReference type="RuleBase" id="RU367124"/>
    </source>
</evidence>
<reference evidence="7 8" key="1">
    <citation type="submission" date="2013-11" db="EMBL/GenBank/DDBJ databases">
        <title>The Genome Sequence of Phytophthora parasitica P1569.</title>
        <authorList>
            <consortium name="The Broad Institute Genomics Platform"/>
            <person name="Russ C."/>
            <person name="Tyler B."/>
            <person name="Panabieres F."/>
            <person name="Shan W."/>
            <person name="Tripathy S."/>
            <person name="Grunwald N."/>
            <person name="Machado M."/>
            <person name="Johnson C.S."/>
            <person name="Arredondo F."/>
            <person name="Hong C."/>
            <person name="Coffey M."/>
            <person name="Young S.K."/>
            <person name="Zeng Q."/>
            <person name="Gargeya S."/>
            <person name="Fitzgerald M."/>
            <person name="Abouelleil A."/>
            <person name="Alvarado L."/>
            <person name="Chapman S.B."/>
            <person name="Gainer-Dewar J."/>
            <person name="Goldberg J."/>
            <person name="Griggs A."/>
            <person name="Gujja S."/>
            <person name="Hansen M."/>
            <person name="Howarth C."/>
            <person name="Imamovic A."/>
            <person name="Ireland A."/>
            <person name="Larimer J."/>
            <person name="McCowan C."/>
            <person name="Murphy C."/>
            <person name="Pearson M."/>
            <person name="Poon T.W."/>
            <person name="Priest M."/>
            <person name="Roberts A."/>
            <person name="Saif S."/>
            <person name="Shea T."/>
            <person name="Sykes S."/>
            <person name="Wortman J."/>
            <person name="Nusbaum C."/>
            <person name="Birren B."/>
        </authorList>
    </citation>
    <scope>NUCLEOTIDE SEQUENCE [LARGE SCALE GENOMIC DNA]</scope>
    <source>
        <strain evidence="7 8">P1569</strain>
    </source>
</reference>
<proteinExistence type="inferred from homology"/>
<evidence type="ECO:0000256" key="1">
    <source>
        <dbReference type="ARBA" id="ARBA00004613"/>
    </source>
</evidence>
<protein>
    <recommendedName>
        <fullName evidence="5">RxLR effector protein</fullName>
    </recommendedName>
</protein>
<comment type="function">
    <text evidence="5">Effector that suppresses plant defense responses during pathogen infection.</text>
</comment>
<organism evidence="7 8">
    <name type="scientific">Phytophthora nicotianae P1569</name>
    <dbReference type="NCBI Taxonomy" id="1317065"/>
    <lineage>
        <taxon>Eukaryota</taxon>
        <taxon>Sar</taxon>
        <taxon>Stramenopiles</taxon>
        <taxon>Oomycota</taxon>
        <taxon>Peronosporomycetes</taxon>
        <taxon>Peronosporales</taxon>
        <taxon>Peronosporaceae</taxon>
        <taxon>Phytophthora</taxon>
    </lineage>
</organism>
<comment type="caution">
    <text evidence="7">The sequence shown here is derived from an EMBL/GenBank/DDBJ whole genome shotgun (WGS) entry which is preliminary data.</text>
</comment>
<keyword evidence="8" id="KW-1185">Reference proteome</keyword>
<keyword evidence="3 5" id="KW-0964">Secreted</keyword>
<dbReference type="HOGENOM" id="CLU_2390818_0_0_1"/>
<feature type="region of interest" description="Disordered" evidence="6">
    <location>
        <begin position="1"/>
        <end position="42"/>
    </location>
</feature>
<dbReference type="Pfam" id="PF16810">
    <property type="entry name" value="RXLR"/>
    <property type="match status" value="1"/>
</dbReference>
<dbReference type="AlphaFoldDB" id="V9F690"/>
<comment type="domain">
    <text evidence="5">The RxLR-dEER motif acts to carry the protein into the host cell cytoplasm through binding to cell surface phosphatidylinositol-3-phosphate.</text>
</comment>
<feature type="compositionally biased region" description="Basic and acidic residues" evidence="6">
    <location>
        <begin position="14"/>
        <end position="31"/>
    </location>
</feature>
<evidence type="ECO:0000313" key="7">
    <source>
        <dbReference type="EMBL" id="ETI46601.1"/>
    </source>
</evidence>